<dbReference type="Pfam" id="PF24740">
    <property type="entry name" value="DUF7691"/>
    <property type="match status" value="1"/>
</dbReference>
<accession>A0A5P2B6U9</accession>
<evidence type="ECO:0000313" key="3">
    <source>
        <dbReference type="Proteomes" id="UP000324106"/>
    </source>
</evidence>
<protein>
    <recommendedName>
        <fullName evidence="1">DUF7691 domain-containing protein</fullName>
    </recommendedName>
</protein>
<evidence type="ECO:0000259" key="1">
    <source>
        <dbReference type="Pfam" id="PF24740"/>
    </source>
</evidence>
<dbReference type="EMBL" id="CP029194">
    <property type="protein sequence ID" value="QES24069.1"/>
    <property type="molecule type" value="Genomic_DNA"/>
</dbReference>
<dbReference type="Proteomes" id="UP000324106">
    <property type="component" value="Chromosome"/>
</dbReference>
<dbReference type="RefSeq" id="WP_150273481.1">
    <property type="nucleotide sequence ID" value="NZ_CP029194.1"/>
</dbReference>
<dbReference type="AlphaFoldDB" id="A0A5P2B6U9"/>
<name>A0A5P2B6U9_STRVZ</name>
<dbReference type="OrthoDB" id="3476150at2"/>
<dbReference type="InterPro" id="IPR056108">
    <property type="entry name" value="DUF7691"/>
</dbReference>
<proteinExistence type="predicted"/>
<evidence type="ECO:0000313" key="2">
    <source>
        <dbReference type="EMBL" id="QES24069.1"/>
    </source>
</evidence>
<organism evidence="2 3">
    <name type="scientific">Streptomyces venezuelae</name>
    <dbReference type="NCBI Taxonomy" id="54571"/>
    <lineage>
        <taxon>Bacteria</taxon>
        <taxon>Bacillati</taxon>
        <taxon>Actinomycetota</taxon>
        <taxon>Actinomycetes</taxon>
        <taxon>Kitasatosporales</taxon>
        <taxon>Streptomycetaceae</taxon>
        <taxon>Streptomyces</taxon>
    </lineage>
</organism>
<gene>
    <name evidence="2" type="ORF">DEJ46_37280</name>
</gene>
<feature type="domain" description="DUF7691" evidence="1">
    <location>
        <begin position="1"/>
        <end position="203"/>
    </location>
</feature>
<sequence length="203" mass="22069">MSSSLSVYLIDPVAARAFVGSCDDQLLQVVRESFGDDLASDDSWFSSEIADGAPTAYEALRTVVYGGPFPENSQYAFQYGYAYKRLCSLTGSFLDNSCFSPFRGDWLDMVDEGLRALRITAVSVAEFGYSGGFPKGVPSYDLPRCGEWTHEQCLEALAQFEETKKAGHAPPLEPEVVDAVMDVMGWLGHVASRPGFGVVGFVS</sequence>
<reference evidence="2 3" key="1">
    <citation type="submission" date="2018-05" db="EMBL/GenBank/DDBJ databases">
        <title>Streptomyces venezuelae.</title>
        <authorList>
            <person name="Kim W."/>
            <person name="Lee N."/>
            <person name="Cho B.-K."/>
        </authorList>
    </citation>
    <scope>NUCLEOTIDE SEQUENCE [LARGE SCALE GENOMIC DNA]</scope>
    <source>
        <strain evidence="2 3">ATCC 15068</strain>
    </source>
</reference>